<accession>A0AAN6TN41</accession>
<dbReference type="InterPro" id="IPR043024">
    <property type="entry name" value="KA1_sf_fungal"/>
</dbReference>
<name>A0AAN6TN41_9PEZI</name>
<feature type="compositionally biased region" description="Basic residues" evidence="13">
    <location>
        <begin position="651"/>
        <end position="665"/>
    </location>
</feature>
<evidence type="ECO:0000313" key="16">
    <source>
        <dbReference type="Proteomes" id="UP001302812"/>
    </source>
</evidence>
<feature type="compositionally biased region" description="Polar residues" evidence="13">
    <location>
        <begin position="999"/>
        <end position="1016"/>
    </location>
</feature>
<feature type="compositionally biased region" description="Basic and acidic residues" evidence="13">
    <location>
        <begin position="773"/>
        <end position="783"/>
    </location>
</feature>
<dbReference type="EMBL" id="MU853332">
    <property type="protein sequence ID" value="KAK4117510.1"/>
    <property type="molecule type" value="Genomic_DNA"/>
</dbReference>
<dbReference type="SUPFAM" id="SSF56112">
    <property type="entry name" value="Protein kinase-like (PK-like)"/>
    <property type="match status" value="1"/>
</dbReference>
<dbReference type="Gene3D" id="3.30.310.220">
    <property type="entry name" value="Fungal kinase associated-1 domain"/>
    <property type="match status" value="1"/>
</dbReference>
<proteinExistence type="inferred from homology"/>
<feature type="region of interest" description="Disordered" evidence="13">
    <location>
        <begin position="733"/>
        <end position="753"/>
    </location>
</feature>
<dbReference type="FunFam" id="1.10.510.10:FF:000394">
    <property type="entry name" value="Serine/threonine-protein kinase HSL1"/>
    <property type="match status" value="1"/>
</dbReference>
<comment type="subcellular location">
    <subcellularLocation>
        <location evidence="1">Bud neck</location>
    </subcellularLocation>
</comment>
<keyword evidence="8" id="KW-0418">Kinase</keyword>
<keyword evidence="4" id="KW-0723">Serine/threonine-protein kinase</keyword>
<feature type="region of interest" description="Disordered" evidence="13">
    <location>
        <begin position="1"/>
        <end position="138"/>
    </location>
</feature>
<protein>
    <recommendedName>
        <fullName evidence="3">non-specific serine/threonine protein kinase</fullName>
        <ecNumber evidence="3">2.7.11.1</ecNumber>
    </recommendedName>
</protein>
<dbReference type="PANTHER" id="PTHR24346:SF110">
    <property type="entry name" value="NON-SPECIFIC SERINE_THREONINE PROTEIN KINASE"/>
    <property type="match status" value="1"/>
</dbReference>
<dbReference type="GO" id="GO:0005935">
    <property type="term" value="C:cellular bud neck"/>
    <property type="evidence" value="ECO:0007669"/>
    <property type="project" value="UniProtKB-SubCell"/>
</dbReference>
<dbReference type="Pfam" id="PF16797">
    <property type="entry name" value="Fungal_KA1"/>
    <property type="match status" value="1"/>
</dbReference>
<dbReference type="Gene3D" id="1.10.510.10">
    <property type="entry name" value="Transferase(Phosphotransferase) domain 1"/>
    <property type="match status" value="1"/>
</dbReference>
<comment type="similarity">
    <text evidence="2">Belongs to the protein kinase superfamily. CAMK Ser/Thr protein kinase family. NIM1 subfamily.</text>
</comment>
<dbReference type="InterPro" id="IPR017441">
    <property type="entry name" value="Protein_kinase_ATP_BS"/>
</dbReference>
<feature type="compositionally biased region" description="Low complexity" evidence="13">
    <location>
        <begin position="606"/>
        <end position="615"/>
    </location>
</feature>
<dbReference type="InterPro" id="IPR008271">
    <property type="entry name" value="Ser/Thr_kinase_AS"/>
</dbReference>
<dbReference type="InterPro" id="IPR011009">
    <property type="entry name" value="Kinase-like_dom_sf"/>
</dbReference>
<keyword evidence="7 12" id="KW-0547">Nucleotide-binding</keyword>
<dbReference type="Proteomes" id="UP001302812">
    <property type="component" value="Unassembled WGS sequence"/>
</dbReference>
<feature type="compositionally biased region" description="Polar residues" evidence="13">
    <location>
        <begin position="18"/>
        <end position="30"/>
    </location>
</feature>
<organism evidence="15 16">
    <name type="scientific">Canariomyces notabilis</name>
    <dbReference type="NCBI Taxonomy" id="2074819"/>
    <lineage>
        <taxon>Eukaryota</taxon>
        <taxon>Fungi</taxon>
        <taxon>Dikarya</taxon>
        <taxon>Ascomycota</taxon>
        <taxon>Pezizomycotina</taxon>
        <taxon>Sordariomycetes</taxon>
        <taxon>Sordariomycetidae</taxon>
        <taxon>Sordariales</taxon>
        <taxon>Chaetomiaceae</taxon>
        <taxon>Canariomyces</taxon>
    </lineage>
</organism>
<evidence type="ECO:0000256" key="4">
    <source>
        <dbReference type="ARBA" id="ARBA00022527"/>
    </source>
</evidence>
<evidence type="ECO:0000256" key="5">
    <source>
        <dbReference type="ARBA" id="ARBA00022553"/>
    </source>
</evidence>
<comment type="catalytic activity">
    <reaction evidence="11">
        <text>L-seryl-[protein] + ATP = O-phospho-L-seryl-[protein] + ADP + H(+)</text>
        <dbReference type="Rhea" id="RHEA:17989"/>
        <dbReference type="Rhea" id="RHEA-COMP:9863"/>
        <dbReference type="Rhea" id="RHEA-COMP:11604"/>
        <dbReference type="ChEBI" id="CHEBI:15378"/>
        <dbReference type="ChEBI" id="CHEBI:29999"/>
        <dbReference type="ChEBI" id="CHEBI:30616"/>
        <dbReference type="ChEBI" id="CHEBI:83421"/>
        <dbReference type="ChEBI" id="CHEBI:456216"/>
        <dbReference type="EC" id="2.7.11.1"/>
    </reaction>
</comment>
<feature type="compositionally biased region" description="Low complexity" evidence="13">
    <location>
        <begin position="622"/>
        <end position="634"/>
    </location>
</feature>
<feature type="binding site" evidence="12">
    <location>
        <position position="159"/>
    </location>
    <ligand>
        <name>ATP</name>
        <dbReference type="ChEBI" id="CHEBI:30616"/>
    </ligand>
</feature>
<dbReference type="GO" id="GO:0035556">
    <property type="term" value="P:intracellular signal transduction"/>
    <property type="evidence" value="ECO:0007669"/>
    <property type="project" value="TreeGrafter"/>
</dbReference>
<feature type="region of interest" description="Disordered" evidence="13">
    <location>
        <begin position="572"/>
        <end position="702"/>
    </location>
</feature>
<evidence type="ECO:0000256" key="9">
    <source>
        <dbReference type="ARBA" id="ARBA00022840"/>
    </source>
</evidence>
<reference evidence="15" key="1">
    <citation type="journal article" date="2023" name="Mol. Phylogenet. Evol.">
        <title>Genome-scale phylogeny and comparative genomics of the fungal order Sordariales.</title>
        <authorList>
            <person name="Hensen N."/>
            <person name="Bonometti L."/>
            <person name="Westerberg I."/>
            <person name="Brannstrom I.O."/>
            <person name="Guillou S."/>
            <person name="Cros-Aarteil S."/>
            <person name="Calhoun S."/>
            <person name="Haridas S."/>
            <person name="Kuo A."/>
            <person name="Mondo S."/>
            <person name="Pangilinan J."/>
            <person name="Riley R."/>
            <person name="LaButti K."/>
            <person name="Andreopoulos B."/>
            <person name="Lipzen A."/>
            <person name="Chen C."/>
            <person name="Yan M."/>
            <person name="Daum C."/>
            <person name="Ng V."/>
            <person name="Clum A."/>
            <person name="Steindorff A."/>
            <person name="Ohm R.A."/>
            <person name="Martin F."/>
            <person name="Silar P."/>
            <person name="Natvig D.O."/>
            <person name="Lalanne C."/>
            <person name="Gautier V."/>
            <person name="Ament-Velasquez S.L."/>
            <person name="Kruys A."/>
            <person name="Hutchinson M.I."/>
            <person name="Powell A.J."/>
            <person name="Barry K."/>
            <person name="Miller A.N."/>
            <person name="Grigoriev I.V."/>
            <person name="Debuchy R."/>
            <person name="Gladieux P."/>
            <person name="Hiltunen Thoren M."/>
            <person name="Johannesson H."/>
        </authorList>
    </citation>
    <scope>NUCLEOTIDE SEQUENCE</scope>
    <source>
        <strain evidence="15">CBS 508.74</strain>
    </source>
</reference>
<feature type="compositionally biased region" description="Basic residues" evidence="13">
    <location>
        <begin position="1060"/>
        <end position="1069"/>
    </location>
</feature>
<evidence type="ECO:0000256" key="3">
    <source>
        <dbReference type="ARBA" id="ARBA00012513"/>
    </source>
</evidence>
<comment type="catalytic activity">
    <reaction evidence="10">
        <text>L-threonyl-[protein] + ATP = O-phospho-L-threonyl-[protein] + ADP + H(+)</text>
        <dbReference type="Rhea" id="RHEA:46608"/>
        <dbReference type="Rhea" id="RHEA-COMP:11060"/>
        <dbReference type="Rhea" id="RHEA-COMP:11605"/>
        <dbReference type="ChEBI" id="CHEBI:15378"/>
        <dbReference type="ChEBI" id="CHEBI:30013"/>
        <dbReference type="ChEBI" id="CHEBI:30616"/>
        <dbReference type="ChEBI" id="CHEBI:61977"/>
        <dbReference type="ChEBI" id="CHEBI:456216"/>
        <dbReference type="EC" id="2.7.11.1"/>
    </reaction>
</comment>
<evidence type="ECO:0000259" key="14">
    <source>
        <dbReference type="PROSITE" id="PS50011"/>
    </source>
</evidence>
<dbReference type="GeneID" id="89938228"/>
<dbReference type="GO" id="GO:0004674">
    <property type="term" value="F:protein serine/threonine kinase activity"/>
    <property type="evidence" value="ECO:0007669"/>
    <property type="project" value="UniProtKB-KW"/>
</dbReference>
<dbReference type="SMART" id="SM00220">
    <property type="entry name" value="S_TKc"/>
    <property type="match status" value="1"/>
</dbReference>
<dbReference type="AlphaFoldDB" id="A0AAN6TN41"/>
<comment type="caution">
    <text evidence="15">The sequence shown here is derived from an EMBL/GenBank/DDBJ whole genome shotgun (WGS) entry which is preliminary data.</text>
</comment>
<feature type="compositionally biased region" description="Polar residues" evidence="13">
    <location>
        <begin position="583"/>
        <end position="601"/>
    </location>
</feature>
<feature type="compositionally biased region" description="Polar residues" evidence="13">
    <location>
        <begin position="103"/>
        <end position="121"/>
    </location>
</feature>
<keyword evidence="16" id="KW-1185">Reference proteome</keyword>
<evidence type="ECO:0000256" key="13">
    <source>
        <dbReference type="SAM" id="MobiDB-lite"/>
    </source>
</evidence>
<dbReference type="GO" id="GO:0005940">
    <property type="term" value="C:septin ring"/>
    <property type="evidence" value="ECO:0007669"/>
    <property type="project" value="UniProtKB-ARBA"/>
</dbReference>
<feature type="domain" description="Protein kinase" evidence="14">
    <location>
        <begin position="126"/>
        <end position="404"/>
    </location>
</feature>
<evidence type="ECO:0000256" key="2">
    <source>
        <dbReference type="ARBA" id="ARBA00010791"/>
    </source>
</evidence>
<dbReference type="InterPro" id="IPR031850">
    <property type="entry name" value="Fungal_KA1_dom"/>
</dbReference>
<dbReference type="Pfam" id="PF00069">
    <property type="entry name" value="Pkinase"/>
    <property type="match status" value="1"/>
</dbReference>
<dbReference type="PROSITE" id="PS00108">
    <property type="entry name" value="PROTEIN_KINASE_ST"/>
    <property type="match status" value="1"/>
</dbReference>
<evidence type="ECO:0000256" key="11">
    <source>
        <dbReference type="ARBA" id="ARBA00048679"/>
    </source>
</evidence>
<feature type="region of interest" description="Disordered" evidence="13">
    <location>
        <begin position="930"/>
        <end position="1020"/>
    </location>
</feature>
<evidence type="ECO:0000313" key="15">
    <source>
        <dbReference type="EMBL" id="KAK4117510.1"/>
    </source>
</evidence>
<evidence type="ECO:0000256" key="10">
    <source>
        <dbReference type="ARBA" id="ARBA00047899"/>
    </source>
</evidence>
<dbReference type="EC" id="2.7.11.1" evidence="3"/>
<dbReference type="PANTHER" id="PTHR24346">
    <property type="entry name" value="MAP/MICROTUBULE AFFINITY-REGULATING KINASE"/>
    <property type="match status" value="1"/>
</dbReference>
<sequence length="1247" mass="139388">MNSDRGTVPRQPLGDATNRLNQATVGSVTSRHGLGDDENHLSVKSQNVARGCYDPVVTVNQPSAEHHGPRAPAPTTTEPSALANPRAPATALETRGAADARRVSQTSNVPSNPSDARQSKAQIGPWELGKTLGKGSSARVRLGRHQVSRELVAVKIVAKTTVHLTQAGSLANLDQIDEAKATTNSNIGLRRMPLAIEREVAILKLIGHPNIIQLLDIWENRSEIYLVTEYVEQGDMFEFINCNGPLREEEAIFYYRQIMSALEYCHSFNICHRDLKPENILLKSNGQIKIADFGMAALHQGPNHQLRTACGSPHYAAPELLRHQFYKGSAADIWSMGVILFAMLSGRLPFDDEDMGVMLSKAKRAEYKMPEHLSGEAADLIRRILVHQPAQRITMEQMWNHALLKKYDYLDQYYEWAEQQDTSLRHRDVAPIPEQDVDIQILRQLKALWHSFSEHDLKEKLRQKKPNDQQLFYWLLYNHREAQLENYNNNVPISKSDIHHLKPPNWCKRISTCKFTQKGRNGQGRSVSRFTVISNVPELDDAGTIRSYDPYNSSLVLQPSVHQASHAKIIVHRNGSKDGVGPSPTSVSHSYRSYESATGSFRRQQRVASQRSSARGYLPPLSSVSSIRSYQSISHVRAKNRSKRNVDFSRVRKPNHHSHKDRQRSRPAPASIAGDSTTYDRDALSPSSPKKPKTQRLSNARSMADADGSLIWNEELEQFTHRIAQDCDEAFGSSLLLPDPNEEGADSREESPFNLSLGDLSAVRLSVGLAPTKEKPTEARPWDNRPLPPIPSRETVSPLSVRNTGLNVGIASHAKTVSKTDSNFGAQPPERRTVSESVYNRHTKGARFLPSINEDTSENWTRRNLSTQHLTPAPLNTPTRPKGKGLDYLARVGNTIRVVVHSPTAAGGEDPMRAPEPLKIRKVFGNTDIAKPPLPSFAGNTGVGSPEQNQSADGRDSHVSGPPKNRVASWFKRLSKEEASSSNVSTMPESRVQSKDNSPDPNASGLNQSVSQSSGVPSAFRTQEKKPFAFSFWKRIKNEPKMSIAGADLDATDKHDREKSKKKMRKRVSKFMSGTEPTHWSDDSDGSVRKIEVQQNWLARLFRVKPARRYVCFSITKRRARQEVAILLREWRKYGMADIEVDKQRSIIFGRVAADNYLNLKEVSFAIELMTVIEHGKRNHLCIARFTQEKGAASSFHKVVDTIHSVFTNRGLRVFTSLSFVTKPQSSVGYCPAEGSLGNTSTMIRRR</sequence>
<dbReference type="PROSITE" id="PS00107">
    <property type="entry name" value="PROTEIN_KINASE_ATP"/>
    <property type="match status" value="1"/>
</dbReference>
<evidence type="ECO:0000256" key="12">
    <source>
        <dbReference type="PROSITE-ProRule" id="PRU10141"/>
    </source>
</evidence>
<evidence type="ECO:0000256" key="1">
    <source>
        <dbReference type="ARBA" id="ARBA00004266"/>
    </source>
</evidence>
<dbReference type="GO" id="GO:0005524">
    <property type="term" value="F:ATP binding"/>
    <property type="evidence" value="ECO:0007669"/>
    <property type="project" value="UniProtKB-UniRule"/>
</dbReference>
<keyword evidence="5" id="KW-0597">Phosphoprotein</keyword>
<reference evidence="15" key="2">
    <citation type="submission" date="2023-05" db="EMBL/GenBank/DDBJ databases">
        <authorList>
            <consortium name="Lawrence Berkeley National Laboratory"/>
            <person name="Steindorff A."/>
            <person name="Hensen N."/>
            <person name="Bonometti L."/>
            <person name="Westerberg I."/>
            <person name="Brannstrom I.O."/>
            <person name="Guillou S."/>
            <person name="Cros-Aarteil S."/>
            <person name="Calhoun S."/>
            <person name="Haridas S."/>
            <person name="Kuo A."/>
            <person name="Mondo S."/>
            <person name="Pangilinan J."/>
            <person name="Riley R."/>
            <person name="Labutti K."/>
            <person name="Andreopoulos B."/>
            <person name="Lipzen A."/>
            <person name="Chen C."/>
            <person name="Yanf M."/>
            <person name="Daum C."/>
            <person name="Ng V."/>
            <person name="Clum A."/>
            <person name="Ohm R."/>
            <person name="Martin F."/>
            <person name="Silar P."/>
            <person name="Natvig D."/>
            <person name="Lalanne C."/>
            <person name="Gautier V."/>
            <person name="Ament-Velasquez S.L."/>
            <person name="Kruys A."/>
            <person name="Hutchinson M.I."/>
            <person name="Powell A.J."/>
            <person name="Barry K."/>
            <person name="Miller A.N."/>
            <person name="Grigoriev I.V."/>
            <person name="Debuchy R."/>
            <person name="Gladieux P."/>
            <person name="Thoren M.H."/>
            <person name="Johannesson H."/>
        </authorList>
    </citation>
    <scope>NUCLEOTIDE SEQUENCE</scope>
    <source>
        <strain evidence="15">CBS 508.74</strain>
    </source>
</reference>
<keyword evidence="9 12" id="KW-0067">ATP-binding</keyword>
<keyword evidence="6" id="KW-0808">Transferase</keyword>
<evidence type="ECO:0000256" key="6">
    <source>
        <dbReference type="ARBA" id="ARBA00022679"/>
    </source>
</evidence>
<dbReference type="RefSeq" id="XP_064675080.1">
    <property type="nucleotide sequence ID" value="XM_064814103.1"/>
</dbReference>
<dbReference type="InterPro" id="IPR000719">
    <property type="entry name" value="Prot_kinase_dom"/>
</dbReference>
<feature type="region of interest" description="Disordered" evidence="13">
    <location>
        <begin position="773"/>
        <end position="797"/>
    </location>
</feature>
<evidence type="ECO:0000256" key="7">
    <source>
        <dbReference type="ARBA" id="ARBA00022741"/>
    </source>
</evidence>
<feature type="region of interest" description="Disordered" evidence="13">
    <location>
        <begin position="1047"/>
        <end position="1085"/>
    </location>
</feature>
<gene>
    <name evidence="15" type="ORF">N656DRAFT_773659</name>
</gene>
<dbReference type="PROSITE" id="PS50011">
    <property type="entry name" value="PROTEIN_KINASE_DOM"/>
    <property type="match status" value="1"/>
</dbReference>
<evidence type="ECO:0000256" key="8">
    <source>
        <dbReference type="ARBA" id="ARBA00022777"/>
    </source>
</evidence>